<dbReference type="RefSeq" id="WP_188432397.1">
    <property type="nucleotide sequence ID" value="NZ_BMEX01000005.1"/>
</dbReference>
<dbReference type="PROSITE" id="PS00648">
    <property type="entry name" value="RIBONUCLEASE_P"/>
    <property type="match status" value="1"/>
</dbReference>
<comment type="subunit">
    <text evidence="7">Consists of a catalytic RNA component (M1 or rnpB) and a protein subunit.</text>
</comment>
<dbReference type="InterPro" id="IPR020539">
    <property type="entry name" value="RNase_P_CS"/>
</dbReference>
<keyword evidence="4 7" id="KW-0255">Endonuclease</keyword>
<reference evidence="10" key="1">
    <citation type="journal article" date="2019" name="Int. J. Syst. Evol. Microbiol.">
        <title>The Global Catalogue of Microorganisms (GCM) 10K type strain sequencing project: providing services to taxonomists for standard genome sequencing and annotation.</title>
        <authorList>
            <consortium name="The Broad Institute Genomics Platform"/>
            <consortium name="The Broad Institute Genome Sequencing Center for Infectious Disease"/>
            <person name="Wu L."/>
            <person name="Ma J."/>
        </authorList>
    </citation>
    <scope>NUCLEOTIDE SEQUENCE [LARGE SCALE GENOMIC DNA]</scope>
    <source>
        <strain evidence="10">CGMCC 1.12404</strain>
    </source>
</reference>
<dbReference type="Pfam" id="PF00825">
    <property type="entry name" value="Ribonuclease_P"/>
    <property type="match status" value="1"/>
</dbReference>
<evidence type="ECO:0000256" key="7">
    <source>
        <dbReference type="HAMAP-Rule" id="MF_00227"/>
    </source>
</evidence>
<protein>
    <recommendedName>
        <fullName evidence="7 8">Ribonuclease P protein component</fullName>
        <shortName evidence="7">RNase P protein</shortName>
        <shortName evidence="7">RNaseP protein</shortName>
        <ecNumber evidence="7 8">3.1.26.5</ecNumber>
    </recommendedName>
    <alternativeName>
        <fullName evidence="7">Protein C5</fullName>
    </alternativeName>
</protein>
<keyword evidence="10" id="KW-1185">Reference proteome</keyword>
<dbReference type="SUPFAM" id="SSF54211">
    <property type="entry name" value="Ribosomal protein S5 domain 2-like"/>
    <property type="match status" value="1"/>
</dbReference>
<dbReference type="InterPro" id="IPR020568">
    <property type="entry name" value="Ribosomal_Su5_D2-typ_SF"/>
</dbReference>
<evidence type="ECO:0000313" key="9">
    <source>
        <dbReference type="EMBL" id="GGA46670.1"/>
    </source>
</evidence>
<gene>
    <name evidence="7 9" type="primary">rnpA</name>
    <name evidence="9" type="ORF">GCM10007416_19780</name>
</gene>
<organism evidence="9 10">
    <name type="scientific">Kroppenstedtia guangzhouensis</name>
    <dbReference type="NCBI Taxonomy" id="1274356"/>
    <lineage>
        <taxon>Bacteria</taxon>
        <taxon>Bacillati</taxon>
        <taxon>Bacillota</taxon>
        <taxon>Bacilli</taxon>
        <taxon>Bacillales</taxon>
        <taxon>Thermoactinomycetaceae</taxon>
        <taxon>Kroppenstedtia</taxon>
    </lineage>
</organism>
<evidence type="ECO:0000313" key="10">
    <source>
        <dbReference type="Proteomes" id="UP000617979"/>
    </source>
</evidence>
<evidence type="ECO:0000256" key="1">
    <source>
        <dbReference type="ARBA" id="ARBA00002663"/>
    </source>
</evidence>
<comment type="caution">
    <text evidence="9">The sequence shown here is derived from an EMBL/GenBank/DDBJ whole genome shotgun (WGS) entry which is preliminary data.</text>
</comment>
<dbReference type="HAMAP" id="MF_00227">
    <property type="entry name" value="RNase_P"/>
    <property type="match status" value="1"/>
</dbReference>
<comment type="function">
    <text evidence="1 7">RNaseP catalyzes the removal of the 5'-leader sequence from pre-tRNA to produce the mature 5'-terminus. It can also cleave other RNA substrates such as 4.5S RNA. The protein component plays an auxiliary but essential role in vivo by binding to the 5'-leader sequence and broadening the substrate specificity of the ribozyme.</text>
</comment>
<dbReference type="Proteomes" id="UP000617979">
    <property type="component" value="Unassembled WGS sequence"/>
</dbReference>
<evidence type="ECO:0000256" key="8">
    <source>
        <dbReference type="NCBIfam" id="TIGR00188"/>
    </source>
</evidence>
<evidence type="ECO:0000256" key="3">
    <source>
        <dbReference type="ARBA" id="ARBA00022722"/>
    </source>
</evidence>
<dbReference type="EC" id="3.1.26.5" evidence="7 8"/>
<keyword evidence="6 7" id="KW-0694">RNA-binding</keyword>
<comment type="similarity">
    <text evidence="7">Belongs to the RnpA family.</text>
</comment>
<dbReference type="PANTHER" id="PTHR33992">
    <property type="entry name" value="RIBONUCLEASE P PROTEIN COMPONENT"/>
    <property type="match status" value="1"/>
</dbReference>
<keyword evidence="2 7" id="KW-0819">tRNA processing</keyword>
<keyword evidence="5 7" id="KW-0378">Hydrolase</keyword>
<dbReference type="PANTHER" id="PTHR33992:SF1">
    <property type="entry name" value="RIBONUCLEASE P PROTEIN COMPONENT"/>
    <property type="match status" value="1"/>
</dbReference>
<comment type="catalytic activity">
    <reaction evidence="7">
        <text>Endonucleolytic cleavage of RNA, removing 5'-extranucleotides from tRNA precursor.</text>
        <dbReference type="EC" id="3.1.26.5"/>
    </reaction>
</comment>
<evidence type="ECO:0000256" key="4">
    <source>
        <dbReference type="ARBA" id="ARBA00022759"/>
    </source>
</evidence>
<keyword evidence="3 7" id="KW-0540">Nuclease</keyword>
<evidence type="ECO:0000256" key="6">
    <source>
        <dbReference type="ARBA" id="ARBA00022884"/>
    </source>
</evidence>
<dbReference type="InterPro" id="IPR000100">
    <property type="entry name" value="RNase_P"/>
</dbReference>
<proteinExistence type="inferred from homology"/>
<dbReference type="InterPro" id="IPR014721">
    <property type="entry name" value="Ribsml_uS5_D2-typ_fold_subgr"/>
</dbReference>
<accession>A0ABQ1GN12</accession>
<evidence type="ECO:0000256" key="5">
    <source>
        <dbReference type="ARBA" id="ARBA00022801"/>
    </source>
</evidence>
<dbReference type="EMBL" id="BMEX01000005">
    <property type="protein sequence ID" value="GGA46670.1"/>
    <property type="molecule type" value="Genomic_DNA"/>
</dbReference>
<evidence type="ECO:0000256" key="2">
    <source>
        <dbReference type="ARBA" id="ARBA00022694"/>
    </source>
</evidence>
<name>A0ABQ1GN12_9BACL</name>
<sequence>MQKKYRLRHRVDFRRTFRKGTSVANRQFVVYWSVRKEEGPVRIGISVSRKVGNAVTRNRIKRLVKEITRQWVDSLPPETDLVLIARKPAADMDFHRMKTSLGHLMNKAGLFVKESGSSQPRNPGGSV</sequence>
<dbReference type="NCBIfam" id="TIGR00188">
    <property type="entry name" value="rnpA"/>
    <property type="match status" value="1"/>
</dbReference>
<dbReference type="Gene3D" id="3.30.230.10">
    <property type="match status" value="1"/>
</dbReference>